<protein>
    <recommendedName>
        <fullName evidence="4">Lipoprotein</fullName>
    </recommendedName>
</protein>
<evidence type="ECO:0008006" key="4">
    <source>
        <dbReference type="Google" id="ProtNLM"/>
    </source>
</evidence>
<evidence type="ECO:0000256" key="1">
    <source>
        <dbReference type="SAM" id="SignalP"/>
    </source>
</evidence>
<accession>A0A158CD69</accession>
<gene>
    <name evidence="2" type="ORF">AWB78_03793</name>
</gene>
<dbReference type="Proteomes" id="UP000071859">
    <property type="component" value="Unassembled WGS sequence"/>
</dbReference>
<comment type="caution">
    <text evidence="2">The sequence shown here is derived from an EMBL/GenBank/DDBJ whole genome shotgun (WGS) entry which is preliminary data.</text>
</comment>
<sequence>MKNSPKIWPMICASAFSLAGCAAGSVPQGATHLSPTQCRDLTALRNNAPPTRERNLSELAALKAAGYDPSKFYDPYYPDDLQAAQRQVDRWYQAECQQARPG</sequence>
<dbReference type="PROSITE" id="PS51257">
    <property type="entry name" value="PROKAR_LIPOPROTEIN"/>
    <property type="match status" value="1"/>
</dbReference>
<dbReference type="EMBL" id="FCOX02000019">
    <property type="protein sequence ID" value="SAK80285.1"/>
    <property type="molecule type" value="Genomic_DNA"/>
</dbReference>
<dbReference type="OrthoDB" id="9028872at2"/>
<evidence type="ECO:0000313" key="3">
    <source>
        <dbReference type="Proteomes" id="UP000071859"/>
    </source>
</evidence>
<dbReference type="RefSeq" id="WP_062606880.1">
    <property type="nucleotide sequence ID" value="NZ_FCOX02000019.1"/>
</dbReference>
<feature type="signal peptide" evidence="1">
    <location>
        <begin position="1"/>
        <end position="22"/>
    </location>
</feature>
<name>A0A158CD69_9BURK</name>
<proteinExistence type="predicted"/>
<dbReference type="InterPro" id="IPR025421">
    <property type="entry name" value="DUF4148"/>
</dbReference>
<feature type="chain" id="PRO_5007622755" description="Lipoprotein" evidence="1">
    <location>
        <begin position="23"/>
        <end position="102"/>
    </location>
</feature>
<keyword evidence="1" id="KW-0732">Signal</keyword>
<dbReference type="Pfam" id="PF13663">
    <property type="entry name" value="DUF4148"/>
    <property type="match status" value="1"/>
</dbReference>
<dbReference type="AlphaFoldDB" id="A0A158CD69"/>
<reference evidence="2" key="1">
    <citation type="submission" date="2016-01" db="EMBL/GenBank/DDBJ databases">
        <authorList>
            <person name="Peeters C."/>
        </authorList>
    </citation>
    <scope>NUCLEOTIDE SEQUENCE</scope>
    <source>
        <strain evidence="2">LMG 29321</strain>
    </source>
</reference>
<organism evidence="2 3">
    <name type="scientific">Caballeronia calidae</name>
    <dbReference type="NCBI Taxonomy" id="1777139"/>
    <lineage>
        <taxon>Bacteria</taxon>
        <taxon>Pseudomonadati</taxon>
        <taxon>Pseudomonadota</taxon>
        <taxon>Betaproteobacteria</taxon>
        <taxon>Burkholderiales</taxon>
        <taxon>Burkholderiaceae</taxon>
        <taxon>Caballeronia</taxon>
    </lineage>
</organism>
<keyword evidence="3" id="KW-1185">Reference proteome</keyword>
<evidence type="ECO:0000313" key="2">
    <source>
        <dbReference type="EMBL" id="SAK80285.1"/>
    </source>
</evidence>